<gene>
    <name evidence="2" type="ORF">S06H3_18907</name>
</gene>
<dbReference type="NCBIfam" id="TIGR00685">
    <property type="entry name" value="T6PP"/>
    <property type="match status" value="1"/>
</dbReference>
<dbReference type="InterPro" id="IPR044651">
    <property type="entry name" value="OTSB-like"/>
</dbReference>
<evidence type="ECO:0000256" key="1">
    <source>
        <dbReference type="ARBA" id="ARBA00022801"/>
    </source>
</evidence>
<dbReference type="Gene3D" id="3.40.50.1000">
    <property type="entry name" value="HAD superfamily/HAD-like"/>
    <property type="match status" value="1"/>
</dbReference>
<dbReference type="GO" id="GO:0005992">
    <property type="term" value="P:trehalose biosynthetic process"/>
    <property type="evidence" value="ECO:0007669"/>
    <property type="project" value="InterPro"/>
</dbReference>
<comment type="caution">
    <text evidence="2">The sequence shown here is derived from an EMBL/GenBank/DDBJ whole genome shotgun (WGS) entry which is preliminary data.</text>
</comment>
<name>X1LKA2_9ZZZZ</name>
<dbReference type="Pfam" id="PF02358">
    <property type="entry name" value="Trehalose_PPase"/>
    <property type="match status" value="1"/>
</dbReference>
<feature type="non-terminal residue" evidence="2">
    <location>
        <position position="1"/>
    </location>
</feature>
<organism evidence="2">
    <name type="scientific">marine sediment metagenome</name>
    <dbReference type="NCBI Taxonomy" id="412755"/>
    <lineage>
        <taxon>unclassified sequences</taxon>
        <taxon>metagenomes</taxon>
        <taxon>ecological metagenomes</taxon>
    </lineage>
</organism>
<dbReference type="AlphaFoldDB" id="X1LKA2"/>
<evidence type="ECO:0008006" key="3">
    <source>
        <dbReference type="Google" id="ProtNLM"/>
    </source>
</evidence>
<keyword evidence="1" id="KW-0378">Hydrolase</keyword>
<sequence>QYEVDGSLQSLIDEVSKELVRQVQGIEGALIENKRFSLAVHYRMVAEAYVPRLEGIVDQVVKEYPRLRKAYGKKVFELRPDIDWDKGKALLWLLGALELDGPEIIPLYIGDDTTDEDAFAAISDRGVGILVTDAPHPTAAGYSVQNTGEVGEFLKLLTRYIKERQ</sequence>
<dbReference type="InterPro" id="IPR036412">
    <property type="entry name" value="HAD-like_sf"/>
</dbReference>
<protein>
    <recommendedName>
        <fullName evidence="3">Trehalose-phosphatase</fullName>
    </recommendedName>
</protein>
<accession>X1LKA2</accession>
<dbReference type="GO" id="GO:0004805">
    <property type="term" value="F:trehalose-phosphatase activity"/>
    <property type="evidence" value="ECO:0007669"/>
    <property type="project" value="InterPro"/>
</dbReference>
<proteinExistence type="predicted"/>
<reference evidence="2" key="1">
    <citation type="journal article" date="2014" name="Front. Microbiol.">
        <title>High frequency of phylogenetically diverse reductive dehalogenase-homologous genes in deep subseafloor sedimentary metagenomes.</title>
        <authorList>
            <person name="Kawai M."/>
            <person name="Futagami T."/>
            <person name="Toyoda A."/>
            <person name="Takaki Y."/>
            <person name="Nishi S."/>
            <person name="Hori S."/>
            <person name="Arai W."/>
            <person name="Tsubouchi T."/>
            <person name="Morono Y."/>
            <person name="Uchiyama I."/>
            <person name="Ito T."/>
            <person name="Fujiyama A."/>
            <person name="Inagaki F."/>
            <person name="Takami H."/>
        </authorList>
    </citation>
    <scope>NUCLEOTIDE SEQUENCE</scope>
    <source>
        <strain evidence="2">Expedition CK06-06</strain>
    </source>
</reference>
<dbReference type="InterPro" id="IPR003337">
    <property type="entry name" value="Trehalose_PPase"/>
</dbReference>
<dbReference type="SUPFAM" id="SSF56784">
    <property type="entry name" value="HAD-like"/>
    <property type="match status" value="1"/>
</dbReference>
<dbReference type="EMBL" id="BARV01009618">
    <property type="protein sequence ID" value="GAI02820.1"/>
    <property type="molecule type" value="Genomic_DNA"/>
</dbReference>
<dbReference type="PANTHER" id="PTHR43768">
    <property type="entry name" value="TREHALOSE 6-PHOSPHATE PHOSPHATASE"/>
    <property type="match status" value="1"/>
</dbReference>
<dbReference type="InterPro" id="IPR023214">
    <property type="entry name" value="HAD_sf"/>
</dbReference>
<evidence type="ECO:0000313" key="2">
    <source>
        <dbReference type="EMBL" id="GAI02820.1"/>
    </source>
</evidence>
<dbReference type="PANTHER" id="PTHR43768:SF3">
    <property type="entry name" value="TREHALOSE 6-PHOSPHATE PHOSPHATASE"/>
    <property type="match status" value="1"/>
</dbReference>